<dbReference type="EMBL" id="JABFMT010000018">
    <property type="protein sequence ID" value="NUU03199.1"/>
    <property type="molecule type" value="Genomic_DNA"/>
</dbReference>
<evidence type="ECO:0000313" key="2">
    <source>
        <dbReference type="Proteomes" id="UP000536746"/>
    </source>
</evidence>
<keyword evidence="2" id="KW-1185">Reference proteome</keyword>
<reference evidence="1 2" key="1">
    <citation type="journal article" date="2020" name="Front. Plant Sci.">
        <title>Isolation of Rhizosphere Bacteria That Improve Quality and Water Stress Tolerance in Greenhouse Ornamentals.</title>
        <authorList>
            <person name="Nordstedt N.P."/>
            <person name="Jones M.L."/>
        </authorList>
    </citation>
    <scope>NUCLEOTIDE SEQUENCE [LARGE SCALE GENOMIC DNA]</scope>
    <source>
        <strain evidence="1 2">C6C2</strain>
    </source>
</reference>
<gene>
    <name evidence="1" type="ORF">HNO84_16460</name>
</gene>
<dbReference type="SUPFAM" id="SSF51197">
    <property type="entry name" value="Clavaminate synthase-like"/>
    <property type="match status" value="1"/>
</dbReference>
<proteinExistence type="predicted"/>
<sequence>MSTLRKIASFARWRIVPVRYATMVGGMSWNKLFQAPPSRNASTAEIDVSGFAPGPNVPTDLLQEAMRIYNARGRQVVPKETGHPFVNLFSSDDISADNPVFKFAFSPEVLDAAADYFGGRLILDSIQVLYSWPTDGALRESQHWHLDYGDSKSFHCVAYLKDVLTPEDGPFVYVNKAATRKIGRSMIVRRIPDEQFGQELGDGRIEYFYGKAGNSVLVDPSACYHYGSRCKTPRLAIFATFSSWFPFAPPVPLVARNAEKILAAARQVRPDLSESFLKALLQLG</sequence>
<name>A0ABX2LXI6_9BURK</name>
<accession>A0ABX2LXI6</accession>
<organism evidence="1 2">
    <name type="scientific">Herbaspirillum robiniae</name>
    <dbReference type="NCBI Taxonomy" id="2014887"/>
    <lineage>
        <taxon>Bacteria</taxon>
        <taxon>Pseudomonadati</taxon>
        <taxon>Pseudomonadota</taxon>
        <taxon>Betaproteobacteria</taxon>
        <taxon>Burkholderiales</taxon>
        <taxon>Oxalobacteraceae</taxon>
        <taxon>Herbaspirillum</taxon>
    </lineage>
</organism>
<dbReference type="Proteomes" id="UP000536746">
    <property type="component" value="Unassembled WGS sequence"/>
</dbReference>
<dbReference type="RefSeq" id="WP_148664529.1">
    <property type="nucleotide sequence ID" value="NZ_CP018845.1"/>
</dbReference>
<dbReference type="Gene3D" id="2.60.120.620">
    <property type="entry name" value="q2cbj1_9rhob like domain"/>
    <property type="match status" value="1"/>
</dbReference>
<evidence type="ECO:0008006" key="3">
    <source>
        <dbReference type="Google" id="ProtNLM"/>
    </source>
</evidence>
<evidence type="ECO:0000313" key="1">
    <source>
        <dbReference type="EMBL" id="NUU03199.1"/>
    </source>
</evidence>
<comment type="caution">
    <text evidence="1">The sequence shown here is derived from an EMBL/GenBank/DDBJ whole genome shotgun (WGS) entry which is preliminary data.</text>
</comment>
<protein>
    <recommendedName>
        <fullName evidence="3">Phytanoyl-CoA dioxygenase</fullName>
    </recommendedName>
</protein>